<dbReference type="GO" id="GO:0009691">
    <property type="term" value="P:cytokinin biosynthetic process"/>
    <property type="evidence" value="ECO:0000318"/>
    <property type="project" value="GO_Central"/>
</dbReference>
<dbReference type="STRING" id="4565.A0A3B5Z176"/>
<organism evidence="7">
    <name type="scientific">Triticum aestivum</name>
    <name type="common">Wheat</name>
    <dbReference type="NCBI Taxonomy" id="4565"/>
    <lineage>
        <taxon>Eukaryota</taxon>
        <taxon>Viridiplantae</taxon>
        <taxon>Streptophyta</taxon>
        <taxon>Embryophyta</taxon>
        <taxon>Tracheophyta</taxon>
        <taxon>Spermatophyta</taxon>
        <taxon>Magnoliopsida</taxon>
        <taxon>Liliopsida</taxon>
        <taxon>Poales</taxon>
        <taxon>Poaceae</taxon>
        <taxon>BOP clade</taxon>
        <taxon>Pooideae</taxon>
        <taxon>Triticodae</taxon>
        <taxon>Triticeae</taxon>
        <taxon>Triticinae</taxon>
        <taxon>Triticum</taxon>
    </lineage>
</organism>
<dbReference type="EnsemblPlants" id="TraesCS1B02G323900.1">
    <property type="protein sequence ID" value="TraesCS1B02G323900.1.cds1"/>
    <property type="gene ID" value="TraesCS1B02G323900"/>
</dbReference>
<evidence type="ECO:0000256" key="2">
    <source>
        <dbReference type="ARBA" id="ARBA00022679"/>
    </source>
</evidence>
<dbReference type="Proteomes" id="UP000019116">
    <property type="component" value="Chromosome 1B"/>
</dbReference>
<dbReference type="Gramene" id="TraesCS1B03G0888100.1">
    <property type="protein sequence ID" value="TraesCS1B03G0888100.1.CDS1"/>
    <property type="gene ID" value="TraesCS1B03G0888100"/>
</dbReference>
<dbReference type="GO" id="GO:0052381">
    <property type="term" value="F:tRNA dimethylallyltransferase activity"/>
    <property type="evidence" value="ECO:0000318"/>
    <property type="project" value="GO_Central"/>
</dbReference>
<evidence type="ECO:0000313" key="7">
    <source>
        <dbReference type="EnsemblPlants" id="TraesCS1B02G323900.1.cds1"/>
    </source>
</evidence>
<keyword evidence="5" id="KW-0067">ATP-binding</keyword>
<feature type="compositionally biased region" description="Basic residues" evidence="6">
    <location>
        <begin position="242"/>
        <end position="256"/>
    </location>
</feature>
<dbReference type="InterPro" id="IPR027417">
    <property type="entry name" value="P-loop_NTPase"/>
</dbReference>
<dbReference type="Gramene" id="TraesCS1B02G323900.1">
    <property type="protein sequence ID" value="TraesCS1B02G323900.1.cds1"/>
    <property type="gene ID" value="TraesCS1B02G323900"/>
</dbReference>
<evidence type="ECO:0000256" key="1">
    <source>
        <dbReference type="ARBA" id="ARBA00005842"/>
    </source>
</evidence>
<protein>
    <submittedName>
        <fullName evidence="7">Uncharacterized protein</fullName>
    </submittedName>
</protein>
<evidence type="ECO:0000256" key="5">
    <source>
        <dbReference type="ARBA" id="ARBA00022840"/>
    </source>
</evidence>
<name>A0A3B5Z176_WHEAT</name>
<dbReference type="AlphaFoldDB" id="A0A3B5Z176"/>
<dbReference type="GO" id="GO:0006400">
    <property type="term" value="P:tRNA modification"/>
    <property type="evidence" value="ECO:0000318"/>
    <property type="project" value="GO_Central"/>
</dbReference>
<sequence length="280" mass="30640">MDNIPHSPAIHRRCSQPASDQASREPTMPMISVAPPPALHFPRLTLTMPPPMITLPDRAHADAPRPPPPLLLRHAAAKNKAVVAMGATATGKSRLAIGLALRFGGEVINSDKIQAHAGLDVATNKVSPSERAGVPHHLLGLDEDFCRKAASAVRTALARGYVPVVAGGSSSYVEELVEGERRAFRERYDFVARPVDDMCRLSLVDEVAAAFDARRTDYSRGVWRAIGIPELDACLRSTGAGRRGRAREHAHHRRRRDQGQHVAPRVPPARRDPGKYYQRK</sequence>
<dbReference type="GO" id="GO:0005739">
    <property type="term" value="C:mitochondrion"/>
    <property type="evidence" value="ECO:0000318"/>
    <property type="project" value="GO_Central"/>
</dbReference>
<feature type="region of interest" description="Disordered" evidence="6">
    <location>
        <begin position="239"/>
        <end position="280"/>
    </location>
</feature>
<reference evidence="7" key="1">
    <citation type="submission" date="2018-08" db="EMBL/GenBank/DDBJ databases">
        <authorList>
            <person name="Rossello M."/>
        </authorList>
    </citation>
    <scope>NUCLEOTIDE SEQUENCE [LARGE SCALE GENOMIC DNA]</scope>
    <source>
        <strain evidence="7">cv. Chinese Spring</strain>
    </source>
</reference>
<dbReference type="Gene3D" id="1.10.287.890">
    <property type="entry name" value="Crystal structure of tRNA isopentenylpyrophosphate transferase (bh2366) domain"/>
    <property type="match status" value="1"/>
</dbReference>
<dbReference type="GO" id="GO:0005524">
    <property type="term" value="F:ATP binding"/>
    <property type="evidence" value="ECO:0007669"/>
    <property type="project" value="UniProtKB-KW"/>
</dbReference>
<keyword evidence="4" id="KW-0547">Nucleotide-binding</keyword>
<evidence type="ECO:0000313" key="8">
    <source>
        <dbReference type="Proteomes" id="UP000019116"/>
    </source>
</evidence>
<evidence type="ECO:0000256" key="3">
    <source>
        <dbReference type="ARBA" id="ARBA00022712"/>
    </source>
</evidence>
<dbReference type="Gene3D" id="3.40.50.300">
    <property type="entry name" value="P-loop containing nucleotide triphosphate hydrolases"/>
    <property type="match status" value="1"/>
</dbReference>
<dbReference type="Pfam" id="PF01715">
    <property type="entry name" value="IPPT"/>
    <property type="match status" value="1"/>
</dbReference>
<evidence type="ECO:0000256" key="6">
    <source>
        <dbReference type="SAM" id="MobiDB-lite"/>
    </source>
</evidence>
<keyword evidence="3" id="KW-0203">Cytokinin biosynthesis</keyword>
<dbReference type="OrthoDB" id="775260at2759"/>
<evidence type="ECO:0000256" key="4">
    <source>
        <dbReference type="ARBA" id="ARBA00022741"/>
    </source>
</evidence>
<keyword evidence="2" id="KW-0808">Transferase</keyword>
<dbReference type="InterPro" id="IPR039657">
    <property type="entry name" value="Dimethylallyltransferase"/>
</dbReference>
<reference evidence="7" key="2">
    <citation type="submission" date="2018-10" db="UniProtKB">
        <authorList>
            <consortium name="EnsemblPlants"/>
        </authorList>
    </citation>
    <scope>IDENTIFICATION</scope>
</reference>
<dbReference type="SUPFAM" id="SSF52540">
    <property type="entry name" value="P-loop containing nucleoside triphosphate hydrolases"/>
    <property type="match status" value="1"/>
</dbReference>
<keyword evidence="8" id="KW-1185">Reference proteome</keyword>
<proteinExistence type="inferred from homology"/>
<feature type="region of interest" description="Disordered" evidence="6">
    <location>
        <begin position="1"/>
        <end position="33"/>
    </location>
</feature>
<dbReference type="SMR" id="A0A3B5Z176"/>
<dbReference type="PANTHER" id="PTHR11088">
    <property type="entry name" value="TRNA DIMETHYLALLYLTRANSFERASE"/>
    <property type="match status" value="1"/>
</dbReference>
<comment type="similarity">
    <text evidence="1">Belongs to the IPP transferase family.</text>
</comment>
<dbReference type="PANTHER" id="PTHR11088:SF41">
    <property type="entry name" value="ADENYLATE ISOPENTENYLTRANSFERASE"/>
    <property type="match status" value="1"/>
</dbReference>
<accession>A0A3B5Z176</accession>